<evidence type="ECO:0000256" key="3">
    <source>
        <dbReference type="ARBA" id="ARBA00022598"/>
    </source>
</evidence>
<comment type="subunit">
    <text evidence="2 10">Heterotrimer of A, B and C subunits.</text>
</comment>
<dbReference type="Gene3D" id="1.10.150.380">
    <property type="entry name" value="GatB domain, N-terminal subdomain"/>
    <property type="match status" value="1"/>
</dbReference>
<gene>
    <name evidence="10" type="primary">gatB</name>
    <name evidence="12" type="ORF">A3J59_02255</name>
</gene>
<comment type="similarity">
    <text evidence="1 10">Belongs to the GatB/GatE family. GatB subfamily.</text>
</comment>
<dbReference type="PANTHER" id="PTHR11659">
    <property type="entry name" value="GLUTAMYL-TRNA GLN AMIDOTRANSFERASE SUBUNIT B MITOCHONDRIAL AND PROKARYOTIC PET112-RELATED"/>
    <property type="match status" value="1"/>
</dbReference>
<dbReference type="Pfam" id="PF02934">
    <property type="entry name" value="GatB_N"/>
    <property type="match status" value="1"/>
</dbReference>
<dbReference type="Proteomes" id="UP000177310">
    <property type="component" value="Unassembled WGS sequence"/>
</dbReference>
<evidence type="ECO:0000256" key="1">
    <source>
        <dbReference type="ARBA" id="ARBA00005306"/>
    </source>
</evidence>
<dbReference type="EC" id="6.3.5.-" evidence="10"/>
<sequence length="511" mass="57448">MKLTPIIGLEIHVQLKTKSKMFCGCDNAGEDQPPNTTVCPVCMGHPGVLPVANRQAVEWSVLAALAINCTIPLISKFDRKSYFYPDLPKGYQISQYDQPIGLHGHLDLTINGETRRIRITRLHLEEDAAKNFHSADGKHTLVDYNRAGTPLMEIVTEPDLRSSQAAKLFMQELRLMMRYLGISDADMEKGHLRCDANVSLTDSPADRIDVKKLKPKTEVKNINSFRAVERALEYEIKRQTKLWEAGTPPEAQATRGWDEDRGVTTEQRVKEEAHDYRYFPEPDLPPLNFTPTAPNAIDVSALRRSIGELPQARRDRFSTEYELAAENARILTDDKTLSEFFEQAMSELRAWLIALGEQEGTEEEIWQKGKAKLAKLTSNWLINKLMARVYKDGKNIQANLTVTPENFAEFIMLVYQNKINSTIGQQLLEKMYQTGKDPSVILEEEDLSGGESGGALETIIDAVIAENQAQVAQYKKGKTTVLQFLIGAVMRQTKGQADPQTIKDLLTNKLG</sequence>
<dbReference type="InterPro" id="IPR042114">
    <property type="entry name" value="GatB_C_1"/>
</dbReference>
<dbReference type="PROSITE" id="PS01234">
    <property type="entry name" value="GATB"/>
    <property type="match status" value="1"/>
</dbReference>
<keyword evidence="3 10" id="KW-0436">Ligase</keyword>
<dbReference type="GO" id="GO:0050566">
    <property type="term" value="F:asparaginyl-tRNA synthase (glutamine-hydrolyzing) activity"/>
    <property type="evidence" value="ECO:0007669"/>
    <property type="project" value="RHEA"/>
</dbReference>
<dbReference type="AlphaFoldDB" id="A0A1G1YIX9"/>
<comment type="caution">
    <text evidence="12">The sequence shown here is derived from an EMBL/GenBank/DDBJ whole genome shotgun (WGS) entry which is preliminary data.</text>
</comment>
<dbReference type="GO" id="GO:0005524">
    <property type="term" value="F:ATP binding"/>
    <property type="evidence" value="ECO:0007669"/>
    <property type="project" value="UniProtKB-KW"/>
</dbReference>
<accession>A0A1G1YIX9</accession>
<evidence type="ECO:0000256" key="6">
    <source>
        <dbReference type="ARBA" id="ARBA00022917"/>
    </source>
</evidence>
<dbReference type="InterPro" id="IPR017958">
    <property type="entry name" value="Gln-tRNA_amidoTrfase_suB_CS"/>
</dbReference>
<evidence type="ECO:0000313" key="13">
    <source>
        <dbReference type="Proteomes" id="UP000177310"/>
    </source>
</evidence>
<evidence type="ECO:0000256" key="4">
    <source>
        <dbReference type="ARBA" id="ARBA00022741"/>
    </source>
</evidence>
<protein>
    <recommendedName>
        <fullName evidence="10">Aspartyl/glutamyl-tRNA(Asn/Gln) amidotransferase subunit B</fullName>
        <shortName evidence="10">Asp/Glu-ADT subunit B</shortName>
        <ecNumber evidence="10">6.3.5.-</ecNumber>
    </recommendedName>
</protein>
<dbReference type="GO" id="GO:0006412">
    <property type="term" value="P:translation"/>
    <property type="evidence" value="ECO:0007669"/>
    <property type="project" value="UniProtKB-UniRule"/>
</dbReference>
<keyword evidence="6 10" id="KW-0648">Protein biosynthesis</keyword>
<evidence type="ECO:0000313" key="12">
    <source>
        <dbReference type="EMBL" id="OGY52302.1"/>
    </source>
</evidence>
<dbReference type="GO" id="GO:0070681">
    <property type="term" value="P:glutaminyl-tRNAGln biosynthesis via transamidation"/>
    <property type="evidence" value="ECO:0007669"/>
    <property type="project" value="TreeGrafter"/>
</dbReference>
<dbReference type="GO" id="GO:0050567">
    <property type="term" value="F:glutaminyl-tRNA synthase (glutamine-hydrolyzing) activity"/>
    <property type="evidence" value="ECO:0007669"/>
    <property type="project" value="UniProtKB-UniRule"/>
</dbReference>
<keyword evidence="4 10" id="KW-0547">Nucleotide-binding</keyword>
<feature type="domain" description="Asn/Gln amidotransferase" evidence="11">
    <location>
        <begin position="339"/>
        <end position="510"/>
    </location>
</feature>
<dbReference type="InterPro" id="IPR003789">
    <property type="entry name" value="Asn/Gln_tRNA_amidoTrase-B-like"/>
</dbReference>
<dbReference type="NCBIfam" id="NF004014">
    <property type="entry name" value="PRK05477.1-4"/>
    <property type="match status" value="1"/>
</dbReference>
<organism evidence="12 13">
    <name type="scientific">Candidatus Buchananbacteria bacterium RIFCSPHIGHO2_02_FULL_56_16</name>
    <dbReference type="NCBI Taxonomy" id="1797542"/>
    <lineage>
        <taxon>Bacteria</taxon>
        <taxon>Candidatus Buchananiibacteriota</taxon>
    </lineage>
</organism>
<dbReference type="NCBIfam" id="TIGR00133">
    <property type="entry name" value="gatB"/>
    <property type="match status" value="1"/>
</dbReference>
<proteinExistence type="inferred from homology"/>
<evidence type="ECO:0000256" key="9">
    <source>
        <dbReference type="ARBA" id="ARBA00047913"/>
    </source>
</evidence>
<dbReference type="FunFam" id="1.10.10.410:FF:000001">
    <property type="entry name" value="Aspartyl/glutamyl-tRNA(Asn/Gln) amidotransferase subunit B"/>
    <property type="match status" value="1"/>
</dbReference>
<dbReference type="NCBIfam" id="NF004012">
    <property type="entry name" value="PRK05477.1-2"/>
    <property type="match status" value="1"/>
</dbReference>
<dbReference type="InterPro" id="IPR017959">
    <property type="entry name" value="Asn/Gln-tRNA_amidoTrfase_suB/E"/>
</dbReference>
<evidence type="ECO:0000256" key="7">
    <source>
        <dbReference type="ARBA" id="ARBA00024799"/>
    </source>
</evidence>
<evidence type="ECO:0000256" key="5">
    <source>
        <dbReference type="ARBA" id="ARBA00022840"/>
    </source>
</evidence>
<dbReference type="SUPFAM" id="SSF55931">
    <property type="entry name" value="Glutamine synthetase/guanido kinase"/>
    <property type="match status" value="1"/>
</dbReference>
<evidence type="ECO:0000256" key="8">
    <source>
        <dbReference type="ARBA" id="ARBA00047380"/>
    </source>
</evidence>
<dbReference type="SUPFAM" id="SSF89095">
    <property type="entry name" value="GatB/YqeY motif"/>
    <property type="match status" value="1"/>
</dbReference>
<comment type="catalytic activity">
    <reaction evidence="9 10">
        <text>L-glutamyl-tRNA(Gln) + L-glutamine + ATP + H2O = L-glutaminyl-tRNA(Gln) + L-glutamate + ADP + phosphate + H(+)</text>
        <dbReference type="Rhea" id="RHEA:17521"/>
        <dbReference type="Rhea" id="RHEA-COMP:9681"/>
        <dbReference type="Rhea" id="RHEA-COMP:9684"/>
        <dbReference type="ChEBI" id="CHEBI:15377"/>
        <dbReference type="ChEBI" id="CHEBI:15378"/>
        <dbReference type="ChEBI" id="CHEBI:29985"/>
        <dbReference type="ChEBI" id="CHEBI:30616"/>
        <dbReference type="ChEBI" id="CHEBI:43474"/>
        <dbReference type="ChEBI" id="CHEBI:58359"/>
        <dbReference type="ChEBI" id="CHEBI:78520"/>
        <dbReference type="ChEBI" id="CHEBI:78521"/>
        <dbReference type="ChEBI" id="CHEBI:456216"/>
    </reaction>
</comment>
<comment type="catalytic activity">
    <reaction evidence="8 10">
        <text>L-aspartyl-tRNA(Asn) + L-glutamine + ATP + H2O = L-asparaginyl-tRNA(Asn) + L-glutamate + ADP + phosphate + 2 H(+)</text>
        <dbReference type="Rhea" id="RHEA:14513"/>
        <dbReference type="Rhea" id="RHEA-COMP:9674"/>
        <dbReference type="Rhea" id="RHEA-COMP:9677"/>
        <dbReference type="ChEBI" id="CHEBI:15377"/>
        <dbReference type="ChEBI" id="CHEBI:15378"/>
        <dbReference type="ChEBI" id="CHEBI:29985"/>
        <dbReference type="ChEBI" id="CHEBI:30616"/>
        <dbReference type="ChEBI" id="CHEBI:43474"/>
        <dbReference type="ChEBI" id="CHEBI:58359"/>
        <dbReference type="ChEBI" id="CHEBI:78515"/>
        <dbReference type="ChEBI" id="CHEBI:78516"/>
        <dbReference type="ChEBI" id="CHEBI:456216"/>
    </reaction>
</comment>
<keyword evidence="5 10" id="KW-0067">ATP-binding</keyword>
<dbReference type="InterPro" id="IPR023168">
    <property type="entry name" value="GatB_Yqey_C_2"/>
</dbReference>
<dbReference type="InterPro" id="IPR004413">
    <property type="entry name" value="GatB"/>
</dbReference>
<reference evidence="12 13" key="1">
    <citation type="journal article" date="2016" name="Nat. Commun.">
        <title>Thousands of microbial genomes shed light on interconnected biogeochemical processes in an aquifer system.</title>
        <authorList>
            <person name="Anantharaman K."/>
            <person name="Brown C.T."/>
            <person name="Hug L.A."/>
            <person name="Sharon I."/>
            <person name="Castelle C.J."/>
            <person name="Probst A.J."/>
            <person name="Thomas B.C."/>
            <person name="Singh A."/>
            <person name="Wilkins M.J."/>
            <person name="Karaoz U."/>
            <person name="Brodie E.L."/>
            <person name="Williams K.H."/>
            <person name="Hubbard S.S."/>
            <person name="Banfield J.F."/>
        </authorList>
    </citation>
    <scope>NUCLEOTIDE SEQUENCE [LARGE SCALE GENOMIC DNA]</scope>
</reference>
<dbReference type="InterPro" id="IPR014746">
    <property type="entry name" value="Gln_synth/guanido_kin_cat_dom"/>
</dbReference>
<dbReference type="SMART" id="SM00845">
    <property type="entry name" value="GatB_Yqey"/>
    <property type="match status" value="1"/>
</dbReference>
<name>A0A1G1YIX9_9BACT</name>
<dbReference type="Gene3D" id="1.10.10.410">
    <property type="match status" value="1"/>
</dbReference>
<evidence type="ECO:0000256" key="10">
    <source>
        <dbReference type="HAMAP-Rule" id="MF_00121"/>
    </source>
</evidence>
<evidence type="ECO:0000259" key="11">
    <source>
        <dbReference type="SMART" id="SM00845"/>
    </source>
</evidence>
<dbReference type="STRING" id="1797542.A3J59_02255"/>
<dbReference type="Pfam" id="PF02637">
    <property type="entry name" value="GatB_Yqey"/>
    <property type="match status" value="1"/>
</dbReference>
<dbReference type="InterPro" id="IPR018027">
    <property type="entry name" value="Asn/Gln_amidotransferase"/>
</dbReference>
<dbReference type="InterPro" id="IPR006075">
    <property type="entry name" value="Asn/Gln-tRNA_Trfase_suB/E_cat"/>
</dbReference>
<comment type="function">
    <text evidence="7 10">Allows the formation of correctly charged Asn-tRNA(Asn) or Gln-tRNA(Gln) through the transamidation of misacylated Asp-tRNA(Asn) or Glu-tRNA(Gln) in organisms which lack either or both of asparaginyl-tRNA or glutaminyl-tRNA synthetases. The reaction takes place in the presence of glutamine and ATP through an activated phospho-Asp-tRNA(Asn) or phospho-Glu-tRNA(Gln).</text>
</comment>
<dbReference type="EMBL" id="MHIL01000006">
    <property type="protein sequence ID" value="OGY52302.1"/>
    <property type="molecule type" value="Genomic_DNA"/>
</dbReference>
<evidence type="ECO:0000256" key="2">
    <source>
        <dbReference type="ARBA" id="ARBA00011123"/>
    </source>
</evidence>
<dbReference type="HAMAP" id="MF_00121">
    <property type="entry name" value="GatB"/>
    <property type="match status" value="1"/>
</dbReference>
<dbReference type="PANTHER" id="PTHR11659:SF0">
    <property type="entry name" value="GLUTAMYL-TRNA(GLN) AMIDOTRANSFERASE SUBUNIT B, MITOCHONDRIAL"/>
    <property type="match status" value="1"/>
</dbReference>